<accession>A0A7X0HUX5</accession>
<evidence type="ECO:0000313" key="4">
    <source>
        <dbReference type="EMBL" id="MBB6446031.1"/>
    </source>
</evidence>
<protein>
    <submittedName>
        <fullName evidence="4">Beta-N-acetylglucosaminidase</fullName>
    </submittedName>
</protein>
<evidence type="ECO:0000256" key="2">
    <source>
        <dbReference type="SAM" id="SignalP"/>
    </source>
</evidence>
<evidence type="ECO:0000256" key="1">
    <source>
        <dbReference type="ARBA" id="ARBA00022729"/>
    </source>
</evidence>
<dbReference type="Proteomes" id="UP000531594">
    <property type="component" value="Unassembled WGS sequence"/>
</dbReference>
<dbReference type="PANTHER" id="PTHR43308">
    <property type="entry name" value="OUTER MEMBRANE PROTEIN ALPHA-RELATED"/>
    <property type="match status" value="1"/>
</dbReference>
<dbReference type="AlphaFoldDB" id="A0A7X0HUX5"/>
<dbReference type="InterPro" id="IPR051465">
    <property type="entry name" value="Cell_Envelope_Struct_Comp"/>
</dbReference>
<dbReference type="InterPro" id="IPR001119">
    <property type="entry name" value="SLH_dom"/>
</dbReference>
<keyword evidence="1 2" id="KW-0732">Signal</keyword>
<keyword evidence="5" id="KW-1185">Reference proteome</keyword>
<dbReference type="Pfam" id="PF00395">
    <property type="entry name" value="SLH"/>
    <property type="match status" value="2"/>
</dbReference>
<dbReference type="PROSITE" id="PS51272">
    <property type="entry name" value="SLH"/>
    <property type="match status" value="3"/>
</dbReference>
<organism evidence="4 5">
    <name type="scientific">Bacillus benzoevorans</name>
    <dbReference type="NCBI Taxonomy" id="1456"/>
    <lineage>
        <taxon>Bacteria</taxon>
        <taxon>Bacillati</taxon>
        <taxon>Bacillota</taxon>
        <taxon>Bacilli</taxon>
        <taxon>Bacillales</taxon>
        <taxon>Bacillaceae</taxon>
        <taxon>Bacillus</taxon>
    </lineage>
</organism>
<dbReference type="InterPro" id="IPR002901">
    <property type="entry name" value="MGlyc_endo_b_GlcNAc-like_dom"/>
</dbReference>
<name>A0A7X0HUX5_9BACI</name>
<dbReference type="SMART" id="SM00047">
    <property type="entry name" value="LYZ2"/>
    <property type="match status" value="1"/>
</dbReference>
<reference evidence="4 5" key="1">
    <citation type="submission" date="2020-08" db="EMBL/GenBank/DDBJ databases">
        <title>Genomic Encyclopedia of Type Strains, Phase IV (KMG-IV): sequencing the most valuable type-strain genomes for metagenomic binning, comparative biology and taxonomic classification.</title>
        <authorList>
            <person name="Goeker M."/>
        </authorList>
    </citation>
    <scope>NUCLEOTIDE SEQUENCE [LARGE SCALE GENOMIC DNA]</scope>
    <source>
        <strain evidence="4 5">DSM 5391</strain>
    </source>
</reference>
<dbReference type="Gene3D" id="1.10.530.10">
    <property type="match status" value="1"/>
</dbReference>
<feature type="chain" id="PRO_5038985299" evidence="2">
    <location>
        <begin position="23"/>
        <end position="643"/>
    </location>
</feature>
<evidence type="ECO:0000313" key="5">
    <source>
        <dbReference type="Proteomes" id="UP000531594"/>
    </source>
</evidence>
<feature type="domain" description="SLH" evidence="3">
    <location>
        <begin position="147"/>
        <end position="213"/>
    </location>
</feature>
<sequence length="643" mass="71239">MRKKVVCLLCFLLLAGSLSSFHQKTAAANDDVTGIALEKEMRAMIELGIMRGYGEGVYQPKKEINRGEFAALIARALDLPAGTPAFRDVSETALAPDIYRASTAGIINGYSDGTFRMEMPITRAQMAMMIDNALTKYLKLARKKAPLAFIDRADIGGAAFQEAVSRAVYDEIVLGFSYPEGSKFLPKKSATRAEAAAFIYRMLRTWKPEYKVATVNGSDQLVEAAAVYSSYGDASNAASGSNQVITKNDKIVGMTSGIVITKPPFGSALTNIYSDSSFSYIFTYLPAQQELEFVRATEDYVEVKAAGKTGYVKQREVSLIPDQQIKGRNYYSVNSAGDLVHWIYVPSGNYYQNYVAGKAPSFLAAGPKYYSWDGGIFYDASGVNAGTAYQYFNYLPARTASNYSAAELDSFINQELSRIEQLYNSQPTVFKSFKDATKKSKLIGLGNYLKEAEAKYKINALMILGMAIHESNFGMSYLAQDRNNLFGMNAIDGDENQAERFDSPERAIDALAERYLNKNYINPLGKYANGAAFGNKSRGFNVKYASDPYWGQKIAGHMYRADKALGGKDLGKYTIGETISTNIEVRHTPEEGSVNQQFTYLNERMPVAILESTNGWYKVISDHNDYSEAYINSQYVREMEIVK</sequence>
<dbReference type="PANTHER" id="PTHR43308:SF5">
    <property type="entry name" value="S-LAYER PROTEIN _ PEPTIDOGLYCAN ENDO-BETA-N-ACETYLGLUCOSAMINIDASE"/>
    <property type="match status" value="1"/>
</dbReference>
<proteinExistence type="predicted"/>
<feature type="domain" description="SLH" evidence="3">
    <location>
        <begin position="24"/>
        <end position="80"/>
    </location>
</feature>
<dbReference type="EMBL" id="JACHGK010000009">
    <property type="protein sequence ID" value="MBB6446031.1"/>
    <property type="molecule type" value="Genomic_DNA"/>
</dbReference>
<feature type="domain" description="SLH" evidence="3">
    <location>
        <begin position="81"/>
        <end position="144"/>
    </location>
</feature>
<feature type="signal peptide" evidence="2">
    <location>
        <begin position="1"/>
        <end position="22"/>
    </location>
</feature>
<dbReference type="GO" id="GO:0004040">
    <property type="term" value="F:amidase activity"/>
    <property type="evidence" value="ECO:0007669"/>
    <property type="project" value="InterPro"/>
</dbReference>
<comment type="caution">
    <text evidence="4">The sequence shown here is derived from an EMBL/GenBank/DDBJ whole genome shotgun (WGS) entry which is preliminary data.</text>
</comment>
<gene>
    <name evidence="4" type="ORF">HNR53_002681</name>
</gene>
<dbReference type="RefSeq" id="WP_184526665.1">
    <property type="nucleotide sequence ID" value="NZ_JACHGK010000009.1"/>
</dbReference>
<dbReference type="Pfam" id="PF01832">
    <property type="entry name" value="Glucosaminidase"/>
    <property type="match status" value="1"/>
</dbReference>
<evidence type="ECO:0000259" key="3">
    <source>
        <dbReference type="PROSITE" id="PS51272"/>
    </source>
</evidence>
<dbReference type="Gene3D" id="2.30.30.40">
    <property type="entry name" value="SH3 Domains"/>
    <property type="match status" value="1"/>
</dbReference>